<evidence type="ECO:0000313" key="2">
    <source>
        <dbReference type="EMBL" id="OGZ65129.1"/>
    </source>
</evidence>
<sequence>MGREPDDLHLEIRKWLSERWWARLLLSVILAASLVALFIWWNEQRVATLNEKRQQELRRDK</sequence>
<dbReference type="Proteomes" id="UP000178774">
    <property type="component" value="Unassembled WGS sequence"/>
</dbReference>
<reference evidence="2 3" key="1">
    <citation type="journal article" date="2016" name="Nat. Commun.">
        <title>Thousands of microbial genomes shed light on interconnected biogeochemical processes in an aquifer system.</title>
        <authorList>
            <person name="Anantharaman K."/>
            <person name="Brown C.T."/>
            <person name="Hug L.A."/>
            <person name="Sharon I."/>
            <person name="Castelle C.J."/>
            <person name="Probst A.J."/>
            <person name="Thomas B.C."/>
            <person name="Singh A."/>
            <person name="Wilkins M.J."/>
            <person name="Karaoz U."/>
            <person name="Brodie E.L."/>
            <person name="Williams K.H."/>
            <person name="Hubbard S.S."/>
            <person name="Banfield J.F."/>
        </authorList>
    </citation>
    <scope>NUCLEOTIDE SEQUENCE [LARGE SCALE GENOMIC DNA]</scope>
</reference>
<keyword evidence="1" id="KW-1133">Transmembrane helix</keyword>
<keyword evidence="1" id="KW-0472">Membrane</keyword>
<gene>
    <name evidence="2" type="ORF">A2822_00365</name>
</gene>
<name>A0A1G2HRW2_9BACT</name>
<comment type="caution">
    <text evidence="2">The sequence shown here is derived from an EMBL/GenBank/DDBJ whole genome shotgun (WGS) entry which is preliminary data.</text>
</comment>
<accession>A0A1G2HRW2</accession>
<evidence type="ECO:0000256" key="1">
    <source>
        <dbReference type="SAM" id="Phobius"/>
    </source>
</evidence>
<protein>
    <submittedName>
        <fullName evidence="2">Uncharacterized protein</fullName>
    </submittedName>
</protein>
<dbReference type="AlphaFoldDB" id="A0A1G2HRW2"/>
<keyword evidence="1" id="KW-0812">Transmembrane</keyword>
<evidence type="ECO:0000313" key="3">
    <source>
        <dbReference type="Proteomes" id="UP000178774"/>
    </source>
</evidence>
<feature type="transmembrane region" description="Helical" evidence="1">
    <location>
        <begin position="20"/>
        <end position="41"/>
    </location>
</feature>
<organism evidence="2 3">
    <name type="scientific">Candidatus Staskawiczbacteria bacterium RIFCSPHIGHO2_01_FULL_41_41</name>
    <dbReference type="NCBI Taxonomy" id="1802203"/>
    <lineage>
        <taxon>Bacteria</taxon>
        <taxon>Candidatus Staskawicziibacteriota</taxon>
    </lineage>
</organism>
<dbReference type="EMBL" id="MHOP01000028">
    <property type="protein sequence ID" value="OGZ65129.1"/>
    <property type="molecule type" value="Genomic_DNA"/>
</dbReference>
<proteinExistence type="predicted"/>